<dbReference type="VEuPathDB" id="TrichDB:TRFO_36038"/>
<evidence type="ECO:0000313" key="2">
    <source>
        <dbReference type="EMBL" id="OHS97710.1"/>
    </source>
</evidence>
<name>A0A1J4JEU1_9EUKA</name>
<accession>A0A1J4JEU1</accession>
<dbReference type="SUPFAM" id="SSF50978">
    <property type="entry name" value="WD40 repeat-like"/>
    <property type="match status" value="1"/>
</dbReference>
<keyword evidence="1" id="KW-0812">Transmembrane</keyword>
<evidence type="ECO:0000256" key="1">
    <source>
        <dbReference type="SAM" id="Phobius"/>
    </source>
</evidence>
<evidence type="ECO:0000313" key="3">
    <source>
        <dbReference type="Proteomes" id="UP000179807"/>
    </source>
</evidence>
<dbReference type="InterPro" id="IPR036322">
    <property type="entry name" value="WD40_repeat_dom_sf"/>
</dbReference>
<dbReference type="Proteomes" id="UP000179807">
    <property type="component" value="Unassembled WGS sequence"/>
</dbReference>
<dbReference type="EMBL" id="MLAK01001099">
    <property type="protein sequence ID" value="OHS97710.1"/>
    <property type="molecule type" value="Genomic_DNA"/>
</dbReference>
<keyword evidence="3" id="KW-1185">Reference proteome</keyword>
<keyword evidence="1" id="KW-0472">Membrane</keyword>
<dbReference type="AlphaFoldDB" id="A0A1J4JEU1"/>
<reference evidence="2" key="1">
    <citation type="submission" date="2016-10" db="EMBL/GenBank/DDBJ databases">
        <authorList>
            <person name="Benchimol M."/>
            <person name="Almeida L.G."/>
            <person name="Vasconcelos A.T."/>
            <person name="Perreira-Neves A."/>
            <person name="Rosa I.A."/>
            <person name="Tasca T."/>
            <person name="Bogo M.R."/>
            <person name="de Souza W."/>
        </authorList>
    </citation>
    <scope>NUCLEOTIDE SEQUENCE [LARGE SCALE GENOMIC DNA]</scope>
    <source>
        <strain evidence="2">K</strain>
    </source>
</reference>
<organism evidence="2 3">
    <name type="scientific">Tritrichomonas foetus</name>
    <dbReference type="NCBI Taxonomy" id="1144522"/>
    <lineage>
        <taxon>Eukaryota</taxon>
        <taxon>Metamonada</taxon>
        <taxon>Parabasalia</taxon>
        <taxon>Tritrichomonadida</taxon>
        <taxon>Tritrichomonadidae</taxon>
        <taxon>Tritrichomonas</taxon>
    </lineage>
</organism>
<keyword evidence="1" id="KW-1133">Transmembrane helix</keyword>
<feature type="transmembrane region" description="Helical" evidence="1">
    <location>
        <begin position="343"/>
        <end position="363"/>
    </location>
</feature>
<proteinExistence type="predicted"/>
<protein>
    <submittedName>
        <fullName evidence="2">Uncharacterized protein</fullName>
    </submittedName>
</protein>
<dbReference type="RefSeq" id="XP_068350847.1">
    <property type="nucleotide sequence ID" value="XM_068510600.1"/>
</dbReference>
<gene>
    <name evidence="2" type="ORF">TRFO_36038</name>
</gene>
<comment type="caution">
    <text evidence="2">The sequence shown here is derived from an EMBL/GenBank/DDBJ whole genome shotgun (WGS) entry which is preliminary data.</text>
</comment>
<sequence>MFFFFVCHIFSSFRPFKTIKISSKPARVSMAGFKHFLAVAEISDSINSFPPHLVVYMIGPSSITTMMNVPSPCYSLGTQLVPFQSGFYATAPASAFRWGEPGPLFYRILPPIYRDFRLSDYPRIPYGETFATSFKGNLQILCLPFSINRKPDCLVIEGNSTISLKPPTPVSLFGQAVAASNNGSIIVTVSKESDDNAIVHFFSNHGKLFTSFEIPHSVPITGRSKPPIIQFLDDRTVIAAFTEINKIFLFRLTNNGWAMKQTSEISISSFSQSGQNIMTVDKNGNVLILDRVSFFQRNVAEIPKLLKNSEFTDISTGKDWFAVLEESENKRIIHVYSSKESPLLRGIAIFVVFSVIAFIGILVRANLNVNRVMKNITRRRNTKMV</sequence>
<dbReference type="GeneID" id="94845304"/>
<dbReference type="OrthoDB" id="10480714at2759"/>